<feature type="transmembrane region" description="Helical" evidence="5">
    <location>
        <begin position="31"/>
        <end position="60"/>
    </location>
</feature>
<organism evidence="6 7">
    <name type="scientific">Paenibacillus xanthanilyticus</name>
    <dbReference type="NCBI Taxonomy" id="1783531"/>
    <lineage>
        <taxon>Bacteria</taxon>
        <taxon>Bacillati</taxon>
        <taxon>Bacillota</taxon>
        <taxon>Bacilli</taxon>
        <taxon>Bacillales</taxon>
        <taxon>Paenibacillaceae</taxon>
        <taxon>Paenibacillus</taxon>
    </lineage>
</organism>
<evidence type="ECO:0000256" key="3">
    <source>
        <dbReference type="ARBA" id="ARBA00022989"/>
    </source>
</evidence>
<dbReference type="GO" id="GO:0032259">
    <property type="term" value="P:methylation"/>
    <property type="evidence" value="ECO:0007669"/>
    <property type="project" value="UniProtKB-KW"/>
</dbReference>
<evidence type="ECO:0000313" key="7">
    <source>
        <dbReference type="Proteomes" id="UP001595715"/>
    </source>
</evidence>
<dbReference type="Proteomes" id="UP001595715">
    <property type="component" value="Unassembled WGS sequence"/>
</dbReference>
<dbReference type="GO" id="GO:0004671">
    <property type="term" value="F:protein C-terminal S-isoprenylcysteine carboxyl O-methyltransferase activity"/>
    <property type="evidence" value="ECO:0007669"/>
    <property type="project" value="UniProtKB-EC"/>
</dbReference>
<dbReference type="EMBL" id="JBHSAM010000031">
    <property type="protein sequence ID" value="MFC4102120.1"/>
    <property type="molecule type" value="Genomic_DNA"/>
</dbReference>
<keyword evidence="7" id="KW-1185">Reference proteome</keyword>
<evidence type="ECO:0000256" key="2">
    <source>
        <dbReference type="ARBA" id="ARBA00022692"/>
    </source>
</evidence>
<dbReference type="EC" id="2.1.1.100" evidence="6"/>
<keyword evidence="6" id="KW-0808">Transferase</keyword>
<dbReference type="Pfam" id="PF04191">
    <property type="entry name" value="PEMT"/>
    <property type="match status" value="1"/>
</dbReference>
<protein>
    <submittedName>
        <fullName evidence="6">Methyltransferase family protein</fullName>
        <ecNumber evidence="6">2.1.1.100</ecNumber>
        <ecNumber evidence="6">2.1.1.334</ecNumber>
    </submittedName>
</protein>
<keyword evidence="2 5" id="KW-0812">Transmembrane</keyword>
<proteinExistence type="predicted"/>
<reference evidence="7" key="1">
    <citation type="journal article" date="2019" name="Int. J. Syst. Evol. Microbiol.">
        <title>The Global Catalogue of Microorganisms (GCM) 10K type strain sequencing project: providing services to taxonomists for standard genome sequencing and annotation.</title>
        <authorList>
            <consortium name="The Broad Institute Genomics Platform"/>
            <consortium name="The Broad Institute Genome Sequencing Center for Infectious Disease"/>
            <person name="Wu L."/>
            <person name="Ma J."/>
        </authorList>
    </citation>
    <scope>NUCLEOTIDE SEQUENCE [LARGE SCALE GENOMIC DNA]</scope>
    <source>
        <strain evidence="7">IBRC-M 10987</strain>
    </source>
</reference>
<dbReference type="RefSeq" id="WP_377720748.1">
    <property type="nucleotide sequence ID" value="NZ_JBHSAM010000031.1"/>
</dbReference>
<evidence type="ECO:0000256" key="4">
    <source>
        <dbReference type="ARBA" id="ARBA00023136"/>
    </source>
</evidence>
<comment type="subcellular location">
    <subcellularLocation>
        <location evidence="1">Endomembrane system</location>
        <topology evidence="1">Multi-pass membrane protein</topology>
    </subcellularLocation>
</comment>
<keyword evidence="6" id="KW-0489">Methyltransferase</keyword>
<comment type="caution">
    <text evidence="6">The sequence shown here is derived from an EMBL/GenBank/DDBJ whole genome shotgun (WGS) entry which is preliminary data.</text>
</comment>
<dbReference type="InterPro" id="IPR007318">
    <property type="entry name" value="Phopholipid_MeTrfase"/>
</dbReference>
<evidence type="ECO:0000256" key="5">
    <source>
        <dbReference type="SAM" id="Phobius"/>
    </source>
</evidence>
<accession>A0ABV8K7X9</accession>
<dbReference type="Gene3D" id="1.20.120.1630">
    <property type="match status" value="1"/>
</dbReference>
<name>A0ABV8K7X9_9BACL</name>
<evidence type="ECO:0000313" key="6">
    <source>
        <dbReference type="EMBL" id="MFC4102120.1"/>
    </source>
</evidence>
<sequence>MAFRISRLSAFLQPDTLIVEGLYQYSRNPMYLGLLVALTGVFILPGAVTPVLFVLGFLILTNQWYIKVEERAMTDKFGIRACSTRQGLEDGFR</sequence>
<keyword evidence="4 5" id="KW-0472">Membrane</keyword>
<evidence type="ECO:0000256" key="1">
    <source>
        <dbReference type="ARBA" id="ARBA00004127"/>
    </source>
</evidence>
<keyword evidence="3 5" id="KW-1133">Transmembrane helix</keyword>
<dbReference type="EC" id="2.1.1.334" evidence="6"/>
<gene>
    <name evidence="6" type="ORF">ACFOZ8_21025</name>
</gene>